<sequence length="517" mass="55855">MAILALVVGVALALLDGGLGERVRDAARRALCPLSRNSSCPGASGPAGPLNPVQSGVKRPENSCYRSIDIGYAELNVTVPVRYVDVRGGTRLGYQIRRVARPGKPDAWQVWVYGWGELAGATPGLATAQVESDDALGLDSLRKVPAGAWLGVNGTLADIYEFDNEKQARQFPTDYAAHRLRQAADLSLATNPLTSLPYLLSSRPVAPAPLPPRKEWLIEGGPTAGFTAKADLFKKFLGVSAGGRGWHLGGMRYKPDGSFEMTVRSAGELEGAAITDIGRYMPADVRKKFVGRVNEGVEELARRVEAGTGGRVRLPLQVREHLKKNWPDVGVSAKGKASTYYRLGADAKGTLKTFTQIVDSQLNWFGRGADKVSEAAPKRPGEPSKTKLRDLAANIDVPISGERTREQRSLDLGDPTSLKLVQDFAAKGLHSEWDRLLPDSVSGGTRTKLEERFRTHGTVTKLVYDSDVLKGKLSSDRVSVRGIGGVELKLEGEHNALADAQMWKEGVGWVPWSGCSR</sequence>
<dbReference type="EMBL" id="FNVO01000005">
    <property type="protein sequence ID" value="SEG43420.1"/>
    <property type="molecule type" value="Genomic_DNA"/>
</dbReference>
<evidence type="ECO:0000313" key="2">
    <source>
        <dbReference type="Proteomes" id="UP000236723"/>
    </source>
</evidence>
<gene>
    <name evidence="1" type="ORF">SAMN04489712_105195</name>
</gene>
<evidence type="ECO:0000313" key="1">
    <source>
        <dbReference type="EMBL" id="SEG43420.1"/>
    </source>
</evidence>
<dbReference type="Proteomes" id="UP000236723">
    <property type="component" value="Unassembled WGS sequence"/>
</dbReference>
<name>A0A1H6A513_9ACTN</name>
<reference evidence="2" key="1">
    <citation type="submission" date="2016-10" db="EMBL/GenBank/DDBJ databases">
        <authorList>
            <person name="Varghese N."/>
            <person name="Submissions S."/>
        </authorList>
    </citation>
    <scope>NUCLEOTIDE SEQUENCE [LARGE SCALE GENOMIC DNA]</scope>
    <source>
        <strain evidence="2">DSM 43163</strain>
    </source>
</reference>
<organism evidence="1 2">
    <name type="scientific">Thermomonospora echinospora</name>
    <dbReference type="NCBI Taxonomy" id="1992"/>
    <lineage>
        <taxon>Bacteria</taxon>
        <taxon>Bacillati</taxon>
        <taxon>Actinomycetota</taxon>
        <taxon>Actinomycetes</taxon>
        <taxon>Streptosporangiales</taxon>
        <taxon>Thermomonosporaceae</taxon>
        <taxon>Thermomonospora</taxon>
    </lineage>
</organism>
<keyword evidence="2" id="KW-1185">Reference proteome</keyword>
<protein>
    <submittedName>
        <fullName evidence="1">Uncharacterized protein</fullName>
    </submittedName>
</protein>
<proteinExistence type="predicted"/>
<accession>A0A1H6A513</accession>
<dbReference type="AlphaFoldDB" id="A0A1H6A513"/>